<evidence type="ECO:0000313" key="2">
    <source>
        <dbReference type="Proteomes" id="UP001254165"/>
    </source>
</evidence>
<proteinExistence type="predicted"/>
<sequence length="169" mass="19325">MPIPRIASVTPLEDKKILVEFENGISRVYDCTILLNTKGFEVLRDDAFFGQVRVSVDGRRIFWADKLGLSSEEIWKNGIPVQLLKPNEITLADAAEKYALPKTVLLKWIQAGVIHVIRRQGQMFILDDNEVRERAAYFYERRREAGGKKIRVFDAKGNPIVSPKPKNRS</sequence>
<gene>
    <name evidence="1" type="ORF">QYE77_15200</name>
</gene>
<protein>
    <submittedName>
        <fullName evidence="1">DUF2442 domain-containing protein</fullName>
    </submittedName>
</protein>
<dbReference type="EMBL" id="JAUHMF010000010">
    <property type="protein sequence ID" value="MDT8899611.1"/>
    <property type="molecule type" value="Genomic_DNA"/>
</dbReference>
<dbReference type="Proteomes" id="UP001254165">
    <property type="component" value="Unassembled WGS sequence"/>
</dbReference>
<dbReference type="InterPro" id="IPR036782">
    <property type="entry name" value="NE0471-like_N"/>
</dbReference>
<accession>A0ABU3NS11</accession>
<keyword evidence="2" id="KW-1185">Reference proteome</keyword>
<organism evidence="1 2">
    <name type="scientific">Thermanaerothrix solaris</name>
    <dbReference type="NCBI Taxonomy" id="3058434"/>
    <lineage>
        <taxon>Bacteria</taxon>
        <taxon>Bacillati</taxon>
        <taxon>Chloroflexota</taxon>
        <taxon>Anaerolineae</taxon>
        <taxon>Anaerolineales</taxon>
        <taxon>Anaerolineaceae</taxon>
        <taxon>Thermanaerothrix</taxon>
    </lineage>
</organism>
<evidence type="ECO:0000313" key="1">
    <source>
        <dbReference type="EMBL" id="MDT8899611.1"/>
    </source>
</evidence>
<keyword evidence="1" id="KW-0614">Plasmid</keyword>
<dbReference type="RefSeq" id="WP_315626268.1">
    <property type="nucleotide sequence ID" value="NZ_JAUHMF010000010.1"/>
</dbReference>
<geneLocation type="plasmid" evidence="1">
    <name>p4228-RoL</name>
</geneLocation>
<dbReference type="InterPro" id="IPR018841">
    <property type="entry name" value="DUF2442"/>
</dbReference>
<dbReference type="SUPFAM" id="SSF143880">
    <property type="entry name" value="NE0471 N-terminal domain-like"/>
    <property type="match status" value="1"/>
</dbReference>
<dbReference type="Pfam" id="PF10387">
    <property type="entry name" value="DUF2442"/>
    <property type="match status" value="1"/>
</dbReference>
<dbReference type="Gene3D" id="3.30.2020.10">
    <property type="entry name" value="NE0471-like N-terminal domain"/>
    <property type="match status" value="1"/>
</dbReference>
<name>A0ABU3NS11_9CHLR</name>
<comment type="caution">
    <text evidence="1">The sequence shown here is derived from an EMBL/GenBank/DDBJ whole genome shotgun (WGS) entry which is preliminary data.</text>
</comment>
<reference evidence="1 2" key="1">
    <citation type="submission" date="2023-07" db="EMBL/GenBank/DDBJ databases">
        <title>Novel species of Thermanaerothrix with wide hydrolytic capabilities.</title>
        <authorList>
            <person name="Zayulina K.S."/>
            <person name="Podosokorskaya O.A."/>
            <person name="Elcheninov A.G."/>
        </authorList>
    </citation>
    <scope>NUCLEOTIDE SEQUENCE [LARGE SCALE GENOMIC DNA]</scope>
    <source>
        <strain evidence="1 2">4228-RoL</strain>
        <plasmid evidence="1">p4228-RoL</plasmid>
    </source>
</reference>